<evidence type="ECO:0000256" key="1">
    <source>
        <dbReference type="SAM" id="MobiDB-lite"/>
    </source>
</evidence>
<evidence type="ECO:0000313" key="3">
    <source>
        <dbReference type="Proteomes" id="UP001295444"/>
    </source>
</evidence>
<feature type="compositionally biased region" description="Acidic residues" evidence="1">
    <location>
        <begin position="44"/>
        <end position="54"/>
    </location>
</feature>
<feature type="region of interest" description="Disordered" evidence="1">
    <location>
        <begin position="33"/>
        <end position="54"/>
    </location>
</feature>
<feature type="region of interest" description="Disordered" evidence="1">
    <location>
        <begin position="196"/>
        <end position="220"/>
    </location>
</feature>
<dbReference type="EMBL" id="OW240914">
    <property type="protein sequence ID" value="CAH2274427.1"/>
    <property type="molecule type" value="Genomic_DNA"/>
</dbReference>
<reference evidence="2" key="1">
    <citation type="submission" date="2022-03" db="EMBL/GenBank/DDBJ databases">
        <authorList>
            <person name="Alioto T."/>
            <person name="Alioto T."/>
            <person name="Gomez Garrido J."/>
        </authorList>
    </citation>
    <scope>NUCLEOTIDE SEQUENCE</scope>
</reference>
<proteinExistence type="predicted"/>
<organism evidence="2 3">
    <name type="scientific">Pelobates cultripes</name>
    <name type="common">Western spadefoot toad</name>
    <dbReference type="NCBI Taxonomy" id="61616"/>
    <lineage>
        <taxon>Eukaryota</taxon>
        <taxon>Metazoa</taxon>
        <taxon>Chordata</taxon>
        <taxon>Craniata</taxon>
        <taxon>Vertebrata</taxon>
        <taxon>Euteleostomi</taxon>
        <taxon>Amphibia</taxon>
        <taxon>Batrachia</taxon>
        <taxon>Anura</taxon>
        <taxon>Pelobatoidea</taxon>
        <taxon>Pelobatidae</taxon>
        <taxon>Pelobates</taxon>
    </lineage>
</organism>
<accession>A0AAD1RNG7</accession>
<sequence length="220" mass="24609">MGKRTKKLKAHSDEGTRRIGDIFLARPKIKMAATPESLGHSSEEDPLDSPDAIPEADDPFSAIQVGDLGAPATKGDILGLLKHLRTWFRTDIALLREEVMAVTDRVKATEEDISSIAQRQTSATEQIRQLQGSHQALQARVDAMDDARRRANVKVRGIAETVNERELPHFIRRLISEIMQPKQAKTLQVDGIHRWSPPGHQRTHPVMSFSVSRPPEINRP</sequence>
<evidence type="ECO:0000313" key="2">
    <source>
        <dbReference type="EMBL" id="CAH2274427.1"/>
    </source>
</evidence>
<dbReference type="AlphaFoldDB" id="A0AAD1RNG7"/>
<name>A0AAD1RNG7_PELCU</name>
<gene>
    <name evidence="2" type="ORF">PECUL_23A037297</name>
</gene>
<protein>
    <submittedName>
        <fullName evidence="2">Uncharacterized protein</fullName>
    </submittedName>
</protein>
<dbReference type="Gene3D" id="1.20.5.340">
    <property type="match status" value="1"/>
</dbReference>
<keyword evidence="3" id="KW-1185">Reference proteome</keyword>
<dbReference type="Proteomes" id="UP001295444">
    <property type="component" value="Chromosome 03"/>
</dbReference>